<name>A0A3D3R2Y4_9PLAN</name>
<feature type="binding site" evidence="1">
    <location>
        <position position="65"/>
    </location>
    <ligand>
        <name>substrate</name>
    </ligand>
</feature>
<accession>A0A3D3R2Y4</accession>
<evidence type="ECO:0000256" key="1">
    <source>
        <dbReference type="PIRSR" id="PIRSR613078-2"/>
    </source>
</evidence>
<dbReference type="PANTHER" id="PTHR48100:SF15">
    <property type="entry name" value="SEDOHEPTULOSE 1,7-BISPHOSPHATASE"/>
    <property type="match status" value="1"/>
</dbReference>
<organism evidence="2 3">
    <name type="scientific">Gimesia maris</name>
    <dbReference type="NCBI Taxonomy" id="122"/>
    <lineage>
        <taxon>Bacteria</taxon>
        <taxon>Pseudomonadati</taxon>
        <taxon>Planctomycetota</taxon>
        <taxon>Planctomycetia</taxon>
        <taxon>Planctomycetales</taxon>
        <taxon>Planctomycetaceae</taxon>
        <taxon>Gimesia</taxon>
    </lineage>
</organism>
<dbReference type="EMBL" id="DQAY01000037">
    <property type="protein sequence ID" value="HCO22568.1"/>
    <property type="molecule type" value="Genomic_DNA"/>
</dbReference>
<proteinExistence type="predicted"/>
<dbReference type="CDD" id="cd07067">
    <property type="entry name" value="HP_PGM_like"/>
    <property type="match status" value="1"/>
</dbReference>
<dbReference type="AlphaFoldDB" id="A0A3D3R2Y4"/>
<gene>
    <name evidence="2" type="ORF">DIT97_05715</name>
</gene>
<dbReference type="InterPro" id="IPR050275">
    <property type="entry name" value="PGM_Phosphatase"/>
</dbReference>
<evidence type="ECO:0000313" key="2">
    <source>
        <dbReference type="EMBL" id="HCO22568.1"/>
    </source>
</evidence>
<protein>
    <submittedName>
        <fullName evidence="2">Histidine phosphatase family protein</fullName>
    </submittedName>
</protein>
<dbReference type="SMART" id="SM00855">
    <property type="entry name" value="PGAM"/>
    <property type="match status" value="1"/>
</dbReference>
<dbReference type="Gene3D" id="3.40.50.1240">
    <property type="entry name" value="Phosphoglycerate mutase-like"/>
    <property type="match status" value="1"/>
</dbReference>
<dbReference type="GO" id="GO:0101006">
    <property type="term" value="F:protein histidine phosphatase activity"/>
    <property type="evidence" value="ECO:0007669"/>
    <property type="project" value="TreeGrafter"/>
</dbReference>
<dbReference type="Pfam" id="PF00300">
    <property type="entry name" value="His_Phos_1"/>
    <property type="match status" value="1"/>
</dbReference>
<dbReference type="PANTHER" id="PTHR48100">
    <property type="entry name" value="BROAD-SPECIFICITY PHOSPHATASE YOR283W-RELATED"/>
    <property type="match status" value="1"/>
</dbReference>
<dbReference type="InterPro" id="IPR029033">
    <property type="entry name" value="His_PPase_superfam"/>
</dbReference>
<evidence type="ECO:0000313" key="3">
    <source>
        <dbReference type="Proteomes" id="UP000263642"/>
    </source>
</evidence>
<sequence length="201" mass="22625">MNDEIQILPLIYLARHGETAWSISGQHTGLTDLPLTERGERNARRLGERLKTETFARVFSSPLQRASRTCELSGFGTVTSVDDDLVEWNYGDYEGKTSEKIDLQRPGRELFRDGCPGGESVEDVVARADRVIDRLRAIDGNVLLFSHGHFLLILAARWLDQDAASGRHYFLNTTALSILGYHHGQHDPVIRLWNDCNHVGD</sequence>
<dbReference type="InterPro" id="IPR013078">
    <property type="entry name" value="His_Pase_superF_clade-1"/>
</dbReference>
<dbReference type="GO" id="GO:0070297">
    <property type="term" value="P:regulation of phosphorelay signal transduction system"/>
    <property type="evidence" value="ECO:0007669"/>
    <property type="project" value="TreeGrafter"/>
</dbReference>
<comment type="caution">
    <text evidence="2">The sequence shown here is derived from an EMBL/GenBank/DDBJ whole genome shotgun (WGS) entry which is preliminary data.</text>
</comment>
<dbReference type="RefSeq" id="WP_278439760.1">
    <property type="nucleotide sequence ID" value="NZ_CAXBMG010000062.1"/>
</dbReference>
<dbReference type="Proteomes" id="UP000263642">
    <property type="component" value="Unassembled WGS sequence"/>
</dbReference>
<reference evidence="2 3" key="1">
    <citation type="journal article" date="2018" name="Nat. Biotechnol.">
        <title>A standardized bacterial taxonomy based on genome phylogeny substantially revises the tree of life.</title>
        <authorList>
            <person name="Parks D.H."/>
            <person name="Chuvochina M."/>
            <person name="Waite D.W."/>
            <person name="Rinke C."/>
            <person name="Skarshewski A."/>
            <person name="Chaumeil P.A."/>
            <person name="Hugenholtz P."/>
        </authorList>
    </citation>
    <scope>NUCLEOTIDE SEQUENCE [LARGE SCALE GENOMIC DNA]</scope>
    <source>
        <strain evidence="2">UBA9375</strain>
    </source>
</reference>
<dbReference type="SUPFAM" id="SSF53254">
    <property type="entry name" value="Phosphoglycerate mutase-like"/>
    <property type="match status" value="1"/>
</dbReference>
<feature type="binding site" evidence="1">
    <location>
        <begin position="28"/>
        <end position="29"/>
    </location>
    <ligand>
        <name>substrate</name>
    </ligand>
</feature>